<protein>
    <submittedName>
        <fullName evidence="2">Uncharacterized protein</fullName>
    </submittedName>
</protein>
<evidence type="ECO:0000313" key="2">
    <source>
        <dbReference type="WBParaSite" id="ES5_v2.g28336.t1"/>
    </source>
</evidence>
<sequence>MYMQGTDLQVADYDKRTALHLAACEGHADIIRFLLNTAKVRADPKDRWNRTPLQDAKAEGHIACIKLLEQSMQLSEGHEDEDDDNQAPAKTEIQPKQVKKVEKPKKYSIADYDKRTALHLAACEGHADIIRFLLNTAKVRADPKDRWNRTPLQDAKAEGHIACIKLLEQSMQLSEGHEDEDDDNQAPAKTEVQPKQVKKVEKPKKYSSPQRQSSTAATIRSTESSSSDTEEEEEDFRILLETKKKEIAAYEKSKNPLEGLTNGI</sequence>
<proteinExistence type="predicted"/>
<evidence type="ECO:0000313" key="1">
    <source>
        <dbReference type="Proteomes" id="UP000887579"/>
    </source>
</evidence>
<dbReference type="WBParaSite" id="ES5_v2.g28336.t1">
    <property type="protein sequence ID" value="ES5_v2.g28336.t1"/>
    <property type="gene ID" value="ES5_v2.g28336"/>
</dbReference>
<name>A0AC34GFD4_9BILA</name>
<reference evidence="2" key="1">
    <citation type="submission" date="2022-11" db="UniProtKB">
        <authorList>
            <consortium name="WormBaseParasite"/>
        </authorList>
    </citation>
    <scope>IDENTIFICATION</scope>
</reference>
<dbReference type="Proteomes" id="UP000887579">
    <property type="component" value="Unplaced"/>
</dbReference>
<organism evidence="1 2">
    <name type="scientific">Panagrolaimus sp. ES5</name>
    <dbReference type="NCBI Taxonomy" id="591445"/>
    <lineage>
        <taxon>Eukaryota</taxon>
        <taxon>Metazoa</taxon>
        <taxon>Ecdysozoa</taxon>
        <taxon>Nematoda</taxon>
        <taxon>Chromadorea</taxon>
        <taxon>Rhabditida</taxon>
        <taxon>Tylenchina</taxon>
        <taxon>Panagrolaimomorpha</taxon>
        <taxon>Panagrolaimoidea</taxon>
        <taxon>Panagrolaimidae</taxon>
        <taxon>Panagrolaimus</taxon>
    </lineage>
</organism>
<accession>A0AC34GFD4</accession>